<dbReference type="SMART" id="SM00239">
    <property type="entry name" value="C2"/>
    <property type="match status" value="1"/>
</dbReference>
<dbReference type="GO" id="GO:0007009">
    <property type="term" value="P:plasma membrane organization"/>
    <property type="evidence" value="ECO:0007669"/>
    <property type="project" value="TreeGrafter"/>
</dbReference>
<keyword evidence="5" id="KW-0472">Membrane</keyword>
<dbReference type="GO" id="GO:0016020">
    <property type="term" value="C:membrane"/>
    <property type="evidence" value="ECO:0007669"/>
    <property type="project" value="UniProtKB-SubCell"/>
</dbReference>
<dbReference type="PANTHER" id="PTHR12546:SF33">
    <property type="entry name" value="SPERM VESICLE FUSION PROTEIN FER-1"/>
    <property type="match status" value="1"/>
</dbReference>
<dbReference type="SMART" id="SM00694">
    <property type="entry name" value="DysFC"/>
    <property type="match status" value="1"/>
</dbReference>
<dbReference type="AlphaFoldDB" id="A0A7R9AJB7"/>
<dbReference type="InterPro" id="IPR006614">
    <property type="entry name" value="Peroxin/Ferlin"/>
</dbReference>
<evidence type="ECO:0000256" key="3">
    <source>
        <dbReference type="ARBA" id="ARBA00022737"/>
    </source>
</evidence>
<dbReference type="EMBL" id="CAJPEV010015128">
    <property type="protein sequence ID" value="CAG0907098.1"/>
    <property type="molecule type" value="Genomic_DNA"/>
</dbReference>
<evidence type="ECO:0000313" key="7">
    <source>
        <dbReference type="EMBL" id="CAD7254980.1"/>
    </source>
</evidence>
<name>A0A7R9AJB7_9CRUS</name>
<dbReference type="CDD" id="cd04017">
    <property type="entry name" value="C2D_Ferlin"/>
    <property type="match status" value="1"/>
</dbReference>
<feature type="domain" description="C2" evidence="6">
    <location>
        <begin position="63"/>
        <end position="191"/>
    </location>
</feature>
<keyword evidence="8" id="KW-1185">Reference proteome</keyword>
<dbReference type="Pfam" id="PF00168">
    <property type="entry name" value="C2"/>
    <property type="match status" value="1"/>
</dbReference>
<dbReference type="FunFam" id="2.60.40.150:FF:000026">
    <property type="entry name" value="dysferlin isoform X2"/>
    <property type="match status" value="1"/>
</dbReference>
<dbReference type="PANTHER" id="PTHR12546">
    <property type="entry name" value="FER-1-LIKE"/>
    <property type="match status" value="1"/>
</dbReference>
<dbReference type="Proteomes" id="UP000677054">
    <property type="component" value="Unassembled WGS sequence"/>
</dbReference>
<accession>A0A7R9AJB7</accession>
<organism evidence="7">
    <name type="scientific">Darwinula stevensoni</name>
    <dbReference type="NCBI Taxonomy" id="69355"/>
    <lineage>
        <taxon>Eukaryota</taxon>
        <taxon>Metazoa</taxon>
        <taxon>Ecdysozoa</taxon>
        <taxon>Arthropoda</taxon>
        <taxon>Crustacea</taxon>
        <taxon>Oligostraca</taxon>
        <taxon>Ostracoda</taxon>
        <taxon>Podocopa</taxon>
        <taxon>Podocopida</taxon>
        <taxon>Darwinulocopina</taxon>
        <taxon>Darwinuloidea</taxon>
        <taxon>Darwinulidae</taxon>
        <taxon>Darwinula</taxon>
    </lineage>
</organism>
<dbReference type="EMBL" id="LR914646">
    <property type="protein sequence ID" value="CAD7254980.1"/>
    <property type="molecule type" value="Genomic_DNA"/>
</dbReference>
<keyword evidence="4" id="KW-1133">Transmembrane helix</keyword>
<evidence type="ECO:0000313" key="8">
    <source>
        <dbReference type="Proteomes" id="UP000677054"/>
    </source>
</evidence>
<reference evidence="7" key="1">
    <citation type="submission" date="2020-11" db="EMBL/GenBank/DDBJ databases">
        <authorList>
            <person name="Tran Van P."/>
        </authorList>
    </citation>
    <scope>NUCLEOTIDE SEQUENCE</scope>
</reference>
<proteinExistence type="predicted"/>
<gene>
    <name evidence="7" type="ORF">DSTB1V02_LOCUS14726</name>
</gene>
<dbReference type="Gene3D" id="2.60.40.150">
    <property type="entry name" value="C2 domain"/>
    <property type="match status" value="1"/>
</dbReference>
<dbReference type="GO" id="GO:0061025">
    <property type="term" value="P:membrane fusion"/>
    <property type="evidence" value="ECO:0007669"/>
    <property type="project" value="TreeGrafter"/>
</dbReference>
<dbReference type="InterPro" id="IPR000008">
    <property type="entry name" value="C2_dom"/>
</dbReference>
<evidence type="ECO:0000256" key="1">
    <source>
        <dbReference type="ARBA" id="ARBA00004167"/>
    </source>
</evidence>
<dbReference type="SUPFAM" id="SSF49562">
    <property type="entry name" value="C2 domain (Calcium/lipid-binding domain, CaLB)"/>
    <property type="match status" value="1"/>
</dbReference>
<protein>
    <recommendedName>
        <fullName evidence="6">C2 domain-containing protein</fullName>
    </recommendedName>
</protein>
<feature type="non-terminal residue" evidence="7">
    <location>
        <position position="1"/>
    </location>
</feature>
<keyword evidence="3" id="KW-0677">Repeat</keyword>
<comment type="subcellular location">
    <subcellularLocation>
        <location evidence="1">Membrane</location>
        <topology evidence="1">Single-pass membrane protein</topology>
    </subcellularLocation>
</comment>
<evidence type="ECO:0000256" key="2">
    <source>
        <dbReference type="ARBA" id="ARBA00022692"/>
    </source>
</evidence>
<dbReference type="PROSITE" id="PS50004">
    <property type="entry name" value="C2"/>
    <property type="match status" value="1"/>
</dbReference>
<evidence type="ECO:0000259" key="6">
    <source>
        <dbReference type="PROSITE" id="PS50004"/>
    </source>
</evidence>
<keyword evidence="2" id="KW-0812">Transmembrane</keyword>
<evidence type="ECO:0000256" key="4">
    <source>
        <dbReference type="ARBA" id="ARBA00022989"/>
    </source>
</evidence>
<sequence>MGDGGWEYAPLFNLRFHAHERKMDLVRRRRWHRKMVPDAEALVPGQLQFALSEEGGEAKEGVGMASPRMYLQYKQQHKYQLRAYVYQARHLLAGDKTGFSDPYAAVSFLTQSRQTESISETLSPTWDQTLILDDVLIVGPPEALAANPPFVIVELFDHDAYGSPEFLGRAMVRPRVQLRPNQAVSPRLEWHGIQKGARDGGELLASFELFLKDGASELPFLPPKKGELFIVPSGIRPIVQRTAVE</sequence>
<dbReference type="InterPro" id="IPR037721">
    <property type="entry name" value="Ferlin"/>
</dbReference>
<evidence type="ECO:0000256" key="5">
    <source>
        <dbReference type="ARBA" id="ARBA00023136"/>
    </source>
</evidence>
<dbReference type="OrthoDB" id="10059618at2759"/>
<dbReference type="InterPro" id="IPR037723">
    <property type="entry name" value="C2D_Ferlin"/>
</dbReference>
<dbReference type="InterPro" id="IPR035892">
    <property type="entry name" value="C2_domain_sf"/>
</dbReference>